<dbReference type="Pfam" id="PF12833">
    <property type="entry name" value="HTH_18"/>
    <property type="match status" value="1"/>
</dbReference>
<dbReference type="PANTHER" id="PTHR40055:SF2">
    <property type="entry name" value="DNA GYRASE INHIBITOR"/>
    <property type="match status" value="1"/>
</dbReference>
<dbReference type="PRINTS" id="PR00032">
    <property type="entry name" value="HTHARAC"/>
</dbReference>
<dbReference type="GO" id="GO:0003700">
    <property type="term" value="F:DNA-binding transcription factor activity"/>
    <property type="evidence" value="ECO:0007669"/>
    <property type="project" value="InterPro"/>
</dbReference>
<evidence type="ECO:0000256" key="2">
    <source>
        <dbReference type="ARBA" id="ARBA00023125"/>
    </source>
</evidence>
<dbReference type="SMART" id="SM00342">
    <property type="entry name" value="HTH_ARAC"/>
    <property type="match status" value="1"/>
</dbReference>
<accession>A0A3B7MJI8</accession>
<dbReference type="GO" id="GO:0043565">
    <property type="term" value="F:sequence-specific DNA binding"/>
    <property type="evidence" value="ECO:0007669"/>
    <property type="project" value="InterPro"/>
</dbReference>
<reference evidence="5 6" key="1">
    <citation type="submission" date="2018-09" db="EMBL/GenBank/DDBJ databases">
        <title>Genome sequencing of strain 6GH32-13.</title>
        <authorList>
            <person name="Weon H.-Y."/>
            <person name="Heo J."/>
            <person name="Kwon S.-W."/>
        </authorList>
    </citation>
    <scope>NUCLEOTIDE SEQUENCE [LARGE SCALE GENOMIC DNA]</scope>
    <source>
        <strain evidence="5 6">5GH32-13</strain>
    </source>
</reference>
<evidence type="ECO:0000313" key="5">
    <source>
        <dbReference type="EMBL" id="AXY74348.1"/>
    </source>
</evidence>
<dbReference type="InterPro" id="IPR050908">
    <property type="entry name" value="SmbC-like"/>
</dbReference>
<dbReference type="InterPro" id="IPR029442">
    <property type="entry name" value="GyrI-like"/>
</dbReference>
<dbReference type="InterPro" id="IPR011256">
    <property type="entry name" value="Reg_factor_effector_dom_sf"/>
</dbReference>
<sequence length="314" mass="35916">MKTDNKVLLDDYTSRINRVTDYMDANIEKPLTLEELATVSHFSKFHFSRIFWGYTGETPFEYLTRLRMEKAASLLKIYIHEPIIQIALKCGYTDKSVFSRNFRSHFKVAPSLYRKSKQHNSNNSQLHSNSSQPVDATSQYFCDETQTLKRRPIMELIHQVEVKQLPAVTLAYLRHTGPFQGDGALFERLFNKIFAWAGARGLLKGPDITSYAIYHDDISVTDPQKVRLSICVPVSPDTKVDGEIGKMELNGGKHAIASFTLTPPEFPEAWRWFFGTWFPTSGYQPDDSYCFEMYYGAPKNGELTVDICVPVKPL</sequence>
<proteinExistence type="predicted"/>
<keyword evidence="6" id="KW-1185">Reference proteome</keyword>
<dbReference type="OrthoDB" id="9816011at2"/>
<dbReference type="Gene3D" id="3.20.80.10">
    <property type="entry name" value="Regulatory factor, effector binding domain"/>
    <property type="match status" value="1"/>
</dbReference>
<dbReference type="InterPro" id="IPR010499">
    <property type="entry name" value="AraC_E-bd"/>
</dbReference>
<dbReference type="RefSeq" id="WP_119050235.1">
    <property type="nucleotide sequence ID" value="NZ_CP032157.1"/>
</dbReference>
<evidence type="ECO:0000259" key="4">
    <source>
        <dbReference type="PROSITE" id="PS01124"/>
    </source>
</evidence>
<dbReference type="KEGG" id="pseg:D3H65_10325"/>
<dbReference type="InterPro" id="IPR009057">
    <property type="entry name" value="Homeodomain-like_sf"/>
</dbReference>
<dbReference type="Proteomes" id="UP000263900">
    <property type="component" value="Chromosome"/>
</dbReference>
<dbReference type="PANTHER" id="PTHR40055">
    <property type="entry name" value="TRANSCRIPTIONAL REGULATOR YGIV-RELATED"/>
    <property type="match status" value="1"/>
</dbReference>
<dbReference type="AlphaFoldDB" id="A0A3B7MJI8"/>
<dbReference type="InterPro" id="IPR018060">
    <property type="entry name" value="HTH_AraC"/>
</dbReference>
<evidence type="ECO:0000256" key="3">
    <source>
        <dbReference type="ARBA" id="ARBA00023163"/>
    </source>
</evidence>
<dbReference type="Gene3D" id="1.10.10.60">
    <property type="entry name" value="Homeodomain-like"/>
    <property type="match status" value="2"/>
</dbReference>
<keyword evidence="3" id="KW-0804">Transcription</keyword>
<keyword evidence="1" id="KW-0805">Transcription regulation</keyword>
<dbReference type="EMBL" id="CP032157">
    <property type="protein sequence ID" value="AXY74348.1"/>
    <property type="molecule type" value="Genomic_DNA"/>
</dbReference>
<gene>
    <name evidence="5" type="ORF">D3H65_10325</name>
</gene>
<evidence type="ECO:0000313" key="6">
    <source>
        <dbReference type="Proteomes" id="UP000263900"/>
    </source>
</evidence>
<dbReference type="Pfam" id="PF06445">
    <property type="entry name" value="GyrI-like"/>
    <property type="match status" value="1"/>
</dbReference>
<dbReference type="SUPFAM" id="SSF55136">
    <property type="entry name" value="Probable bacterial effector-binding domain"/>
    <property type="match status" value="1"/>
</dbReference>
<name>A0A3B7MJI8_9BACT</name>
<feature type="domain" description="HTH araC/xylS-type" evidence="4">
    <location>
        <begin position="17"/>
        <end position="116"/>
    </location>
</feature>
<protein>
    <submittedName>
        <fullName evidence="5">AraC family transcriptional regulator</fullName>
    </submittedName>
</protein>
<dbReference type="InterPro" id="IPR020449">
    <property type="entry name" value="Tscrpt_reg_AraC-type_HTH"/>
</dbReference>
<organism evidence="5 6">
    <name type="scientific">Paraflavitalea soli</name>
    <dbReference type="NCBI Taxonomy" id="2315862"/>
    <lineage>
        <taxon>Bacteria</taxon>
        <taxon>Pseudomonadati</taxon>
        <taxon>Bacteroidota</taxon>
        <taxon>Chitinophagia</taxon>
        <taxon>Chitinophagales</taxon>
        <taxon>Chitinophagaceae</taxon>
        <taxon>Paraflavitalea</taxon>
    </lineage>
</organism>
<dbReference type="PROSITE" id="PS00041">
    <property type="entry name" value="HTH_ARAC_FAMILY_1"/>
    <property type="match status" value="1"/>
</dbReference>
<dbReference type="SMART" id="SM00871">
    <property type="entry name" value="AraC_E_bind"/>
    <property type="match status" value="1"/>
</dbReference>
<dbReference type="SUPFAM" id="SSF46689">
    <property type="entry name" value="Homeodomain-like"/>
    <property type="match status" value="2"/>
</dbReference>
<keyword evidence="2" id="KW-0238">DNA-binding</keyword>
<evidence type="ECO:0000256" key="1">
    <source>
        <dbReference type="ARBA" id="ARBA00023015"/>
    </source>
</evidence>
<dbReference type="PROSITE" id="PS01124">
    <property type="entry name" value="HTH_ARAC_FAMILY_2"/>
    <property type="match status" value="1"/>
</dbReference>
<dbReference type="InterPro" id="IPR018062">
    <property type="entry name" value="HTH_AraC-typ_CS"/>
</dbReference>